<gene>
    <name evidence="3" type="ORF">L249_3253</name>
</gene>
<protein>
    <submittedName>
        <fullName evidence="3">Uncharacterized protein</fullName>
    </submittedName>
</protein>
<proteinExistence type="predicted"/>
<accession>A0A367LRK1</accession>
<organism evidence="3 4">
    <name type="scientific">Ophiocordyceps polyrhachis-furcata BCC 54312</name>
    <dbReference type="NCBI Taxonomy" id="1330021"/>
    <lineage>
        <taxon>Eukaryota</taxon>
        <taxon>Fungi</taxon>
        <taxon>Dikarya</taxon>
        <taxon>Ascomycota</taxon>
        <taxon>Pezizomycotina</taxon>
        <taxon>Sordariomycetes</taxon>
        <taxon>Hypocreomycetidae</taxon>
        <taxon>Hypocreales</taxon>
        <taxon>Ophiocordycipitaceae</taxon>
        <taxon>Ophiocordyceps</taxon>
    </lineage>
</organism>
<dbReference type="AlphaFoldDB" id="A0A367LRK1"/>
<reference evidence="3 4" key="1">
    <citation type="journal article" date="2015" name="BMC Genomics">
        <title>Insights from the genome of Ophiocordyceps polyrhachis-furcata to pathogenicity and host specificity in insect fungi.</title>
        <authorList>
            <person name="Wichadakul D."/>
            <person name="Kobmoo N."/>
            <person name="Ingsriswang S."/>
            <person name="Tangphatsornruang S."/>
            <person name="Chantasingh D."/>
            <person name="Luangsa-ard J.J."/>
            <person name="Eurwilaichitr L."/>
        </authorList>
    </citation>
    <scope>NUCLEOTIDE SEQUENCE [LARGE SCALE GENOMIC DNA]</scope>
    <source>
        <strain evidence="3 4">BCC 54312</strain>
    </source>
</reference>
<feature type="signal peptide" evidence="2">
    <location>
        <begin position="1"/>
        <end position="17"/>
    </location>
</feature>
<evidence type="ECO:0000256" key="1">
    <source>
        <dbReference type="SAM" id="MobiDB-lite"/>
    </source>
</evidence>
<name>A0A367LRK1_9HYPO</name>
<dbReference type="EMBL" id="LKCN02000001">
    <property type="protein sequence ID" value="RCI17076.1"/>
    <property type="molecule type" value="Genomic_DNA"/>
</dbReference>
<feature type="region of interest" description="Disordered" evidence="1">
    <location>
        <begin position="89"/>
        <end position="110"/>
    </location>
</feature>
<evidence type="ECO:0000256" key="2">
    <source>
        <dbReference type="SAM" id="SignalP"/>
    </source>
</evidence>
<keyword evidence="2" id="KW-0732">Signal</keyword>
<sequence>MKISVLFLTSLAALAQSTPLPAPQTDAALHARQLPNPLALLPLIAEIPQGAIYLFTSPIHLAKAFGSDAVNVGVGGVNKILDFFDKFKKKKGGKDGADPGMGPAPGRPMA</sequence>
<evidence type="ECO:0000313" key="4">
    <source>
        <dbReference type="Proteomes" id="UP000253664"/>
    </source>
</evidence>
<keyword evidence="4" id="KW-1185">Reference proteome</keyword>
<comment type="caution">
    <text evidence="3">The sequence shown here is derived from an EMBL/GenBank/DDBJ whole genome shotgun (WGS) entry which is preliminary data.</text>
</comment>
<evidence type="ECO:0000313" key="3">
    <source>
        <dbReference type="EMBL" id="RCI17076.1"/>
    </source>
</evidence>
<feature type="chain" id="PRO_5017033318" evidence="2">
    <location>
        <begin position="18"/>
        <end position="110"/>
    </location>
</feature>
<dbReference type="OrthoDB" id="10267319at2759"/>
<dbReference type="Proteomes" id="UP000253664">
    <property type="component" value="Unassembled WGS sequence"/>
</dbReference>